<evidence type="ECO:0000313" key="3">
    <source>
        <dbReference type="Proteomes" id="UP000320762"/>
    </source>
</evidence>
<name>A0A550CTV0_9AGAR</name>
<sequence>MDSTSTPAIASAESLRSTEMEIDNFEDDRSPNAPLEARDAPPQVATRTVSPPQPNSPNAAPSPSRSSSSLARRPTIYSAQSPAKRRRTSSSLQTAQQRVDEESIVASLAVAALQASDTPPQSSVAPSIASAAPSTTHQPPNSAEDAVCVVTHATEQMTTIEELYVVDVDTPPREVARLEWSWDMARSSLDPEMQQNIHPLSCELVRWYTHRTKHGEYRGWFWLPIDTSILSEMHESYVGTSPRWELPAELPNERRDPREFYANKEFFDYRFLASRGMQHCDSVRRNEAYPAHWTVELVTQHYYPFKTLAPVSLHVPYHFAIVDAGKKLYALYGDRPIQEETLQHDFPGWSLYEWASIASVRNIYVAWMKARPDRVWMGNAGAAIADDEPAEILASHVYVAPGPDADIAVR</sequence>
<dbReference type="OrthoDB" id="3133596at2759"/>
<dbReference type="EMBL" id="VDMD01000002">
    <property type="protein sequence ID" value="TRM68213.1"/>
    <property type="molecule type" value="Genomic_DNA"/>
</dbReference>
<dbReference type="AlphaFoldDB" id="A0A550CTV0"/>
<gene>
    <name evidence="2" type="ORF">BD626DRAFT_626544</name>
</gene>
<organism evidence="2 3">
    <name type="scientific">Schizophyllum amplum</name>
    <dbReference type="NCBI Taxonomy" id="97359"/>
    <lineage>
        <taxon>Eukaryota</taxon>
        <taxon>Fungi</taxon>
        <taxon>Dikarya</taxon>
        <taxon>Basidiomycota</taxon>
        <taxon>Agaricomycotina</taxon>
        <taxon>Agaricomycetes</taxon>
        <taxon>Agaricomycetidae</taxon>
        <taxon>Agaricales</taxon>
        <taxon>Schizophyllaceae</taxon>
        <taxon>Schizophyllum</taxon>
    </lineage>
</organism>
<evidence type="ECO:0000256" key="1">
    <source>
        <dbReference type="SAM" id="MobiDB-lite"/>
    </source>
</evidence>
<feature type="region of interest" description="Disordered" evidence="1">
    <location>
        <begin position="1"/>
        <end position="98"/>
    </location>
</feature>
<reference evidence="2 3" key="1">
    <citation type="journal article" date="2019" name="New Phytol.">
        <title>Comparative genomics reveals unique wood-decay strategies and fruiting body development in the Schizophyllaceae.</title>
        <authorList>
            <person name="Almasi E."/>
            <person name="Sahu N."/>
            <person name="Krizsan K."/>
            <person name="Balint B."/>
            <person name="Kovacs G.M."/>
            <person name="Kiss B."/>
            <person name="Cseklye J."/>
            <person name="Drula E."/>
            <person name="Henrissat B."/>
            <person name="Nagy I."/>
            <person name="Chovatia M."/>
            <person name="Adam C."/>
            <person name="LaButti K."/>
            <person name="Lipzen A."/>
            <person name="Riley R."/>
            <person name="Grigoriev I.V."/>
            <person name="Nagy L.G."/>
        </authorList>
    </citation>
    <scope>NUCLEOTIDE SEQUENCE [LARGE SCALE GENOMIC DNA]</scope>
    <source>
        <strain evidence="2 3">NL-1724</strain>
    </source>
</reference>
<accession>A0A550CTV0</accession>
<dbReference type="STRING" id="97359.A0A550CTV0"/>
<evidence type="ECO:0000313" key="2">
    <source>
        <dbReference type="EMBL" id="TRM68213.1"/>
    </source>
</evidence>
<proteinExistence type="predicted"/>
<feature type="compositionally biased region" description="Low complexity" evidence="1">
    <location>
        <begin position="117"/>
        <end position="134"/>
    </location>
</feature>
<dbReference type="Proteomes" id="UP000320762">
    <property type="component" value="Unassembled WGS sequence"/>
</dbReference>
<keyword evidence="3" id="KW-1185">Reference proteome</keyword>
<protein>
    <submittedName>
        <fullName evidence="2">Uncharacterized protein</fullName>
    </submittedName>
</protein>
<comment type="caution">
    <text evidence="2">The sequence shown here is derived from an EMBL/GenBank/DDBJ whole genome shotgun (WGS) entry which is preliminary data.</text>
</comment>
<feature type="compositionally biased region" description="Low complexity" evidence="1">
    <location>
        <begin position="56"/>
        <end position="74"/>
    </location>
</feature>
<feature type="region of interest" description="Disordered" evidence="1">
    <location>
        <begin position="117"/>
        <end position="143"/>
    </location>
</feature>